<dbReference type="EMBL" id="BK032587">
    <property type="protein sequence ID" value="DAF49746.1"/>
    <property type="molecule type" value="Genomic_DNA"/>
</dbReference>
<proteinExistence type="predicted"/>
<reference evidence="3" key="1">
    <citation type="journal article" date="2021" name="Proc. Natl. Acad. Sci. U.S.A.">
        <title>A Catalog of Tens of Thousands of Viruses from Human Metagenomes Reveals Hidden Associations with Chronic Diseases.</title>
        <authorList>
            <person name="Tisza M.J."/>
            <person name="Buck C.B."/>
        </authorList>
    </citation>
    <scope>NUCLEOTIDE SEQUENCE</scope>
    <source>
        <strain evidence="3">CtXfh4</strain>
    </source>
</reference>
<dbReference type="GO" id="GO:0016788">
    <property type="term" value="F:hydrolase activity, acting on ester bonds"/>
    <property type="evidence" value="ECO:0007669"/>
    <property type="project" value="InterPro"/>
</dbReference>
<accession>A0A8S5SGI7</accession>
<dbReference type="SUPFAM" id="SSF54060">
    <property type="entry name" value="His-Me finger endonucleases"/>
    <property type="match status" value="1"/>
</dbReference>
<name>A0A8S5SGI7_9CAUD</name>
<dbReference type="Pfam" id="PF13392">
    <property type="entry name" value="HNH_3"/>
    <property type="match status" value="1"/>
</dbReference>
<dbReference type="Pfam" id="PF07463">
    <property type="entry name" value="NUMOD4"/>
    <property type="match status" value="1"/>
</dbReference>
<protein>
    <submittedName>
        <fullName evidence="3">Homing endonuclease</fullName>
    </submittedName>
</protein>
<evidence type="ECO:0000259" key="1">
    <source>
        <dbReference type="Pfam" id="PF07463"/>
    </source>
</evidence>
<keyword evidence="3" id="KW-0255">Endonuclease</keyword>
<dbReference type="InterPro" id="IPR044925">
    <property type="entry name" value="His-Me_finger_sf"/>
</dbReference>
<keyword evidence="3" id="KW-0540">Nuclease</keyword>
<evidence type="ECO:0000259" key="2">
    <source>
        <dbReference type="Pfam" id="PF13392"/>
    </source>
</evidence>
<sequence length="209" mass="24071">MTVKLTSFAQLEKHRGKAQTKMNMTNIKQESWKNIKGYETFYKISSLGRVKSLAKTITRKDGEVKNLSEKIIKPFLTKKGYKQIVLTKDGDKKKHYIHRLVAQAFIPNPNNLPEVNHINEDKLDNDVVNLEWLSRIDNMRYGTLQARRAEKAKKTVEVLDSAGTVIEVCRGLKDTAMKYNTTNYYIKRSSKYGVDLIGRGLCNVNFRIK</sequence>
<keyword evidence="3" id="KW-0378">Hydrolase</keyword>
<feature type="domain" description="HNH nuclease" evidence="2">
    <location>
        <begin position="96"/>
        <end position="140"/>
    </location>
</feature>
<feature type="domain" description="NUMOD4" evidence="1">
    <location>
        <begin position="30"/>
        <end position="87"/>
    </location>
</feature>
<organism evidence="3">
    <name type="scientific">Siphoviridae sp. ctXfh4</name>
    <dbReference type="NCBI Taxonomy" id="2827887"/>
    <lineage>
        <taxon>Viruses</taxon>
        <taxon>Duplodnaviria</taxon>
        <taxon>Heunggongvirae</taxon>
        <taxon>Uroviricota</taxon>
        <taxon>Caudoviricetes</taxon>
    </lineage>
</organism>
<dbReference type="InterPro" id="IPR003615">
    <property type="entry name" value="HNH_nuc"/>
</dbReference>
<evidence type="ECO:0000313" key="3">
    <source>
        <dbReference type="EMBL" id="DAF49746.1"/>
    </source>
</evidence>
<dbReference type="Gene3D" id="3.90.75.20">
    <property type="match status" value="1"/>
</dbReference>
<dbReference type="InterPro" id="IPR010902">
    <property type="entry name" value="NUMOD4"/>
</dbReference>
<dbReference type="GO" id="GO:0004519">
    <property type="term" value="F:endonuclease activity"/>
    <property type="evidence" value="ECO:0007669"/>
    <property type="project" value="UniProtKB-KW"/>
</dbReference>